<keyword evidence="3" id="KW-1185">Reference proteome</keyword>
<gene>
    <name evidence="2" type="ORF">BTO16_15660</name>
</gene>
<organism evidence="2 3">
    <name type="scientific">Polaribacter glomeratus</name>
    <dbReference type="NCBI Taxonomy" id="102"/>
    <lineage>
        <taxon>Bacteria</taxon>
        <taxon>Pseudomonadati</taxon>
        <taxon>Bacteroidota</taxon>
        <taxon>Flavobacteriia</taxon>
        <taxon>Flavobacteriales</taxon>
        <taxon>Flavobacteriaceae</taxon>
    </lineage>
</organism>
<reference evidence="2 3" key="1">
    <citation type="submission" date="2016-12" db="EMBL/GenBank/DDBJ databases">
        <title>Trade-off between light-utilization and light-protection in marine flavobacteria.</title>
        <authorList>
            <person name="Kumagai Y."/>
            <person name="Yoshizawa S."/>
            <person name="Kogure K."/>
            <person name="Iwasaki W."/>
        </authorList>
    </citation>
    <scope>NUCLEOTIDE SEQUENCE [LARGE SCALE GENOMIC DNA]</scope>
    <source>
        <strain evidence="2 3">ATCC 43844</strain>
    </source>
</reference>
<dbReference type="Proteomes" id="UP000239068">
    <property type="component" value="Unassembled WGS sequence"/>
</dbReference>
<dbReference type="InterPro" id="IPR010895">
    <property type="entry name" value="CHRD"/>
</dbReference>
<accession>A0A2S7WIZ9</accession>
<proteinExistence type="predicted"/>
<dbReference type="Pfam" id="PF07452">
    <property type="entry name" value="CHRD"/>
    <property type="match status" value="2"/>
</dbReference>
<protein>
    <recommendedName>
        <fullName evidence="1">CHRD domain-containing protein</fullName>
    </recommendedName>
</protein>
<evidence type="ECO:0000313" key="3">
    <source>
        <dbReference type="Proteomes" id="UP000239068"/>
    </source>
</evidence>
<dbReference type="EMBL" id="MSCM01000002">
    <property type="protein sequence ID" value="PQJ77272.1"/>
    <property type="molecule type" value="Genomic_DNA"/>
</dbReference>
<feature type="domain" description="CHRD" evidence="1">
    <location>
        <begin position="15"/>
        <end position="141"/>
    </location>
</feature>
<dbReference type="SMART" id="SM00754">
    <property type="entry name" value="CHRD"/>
    <property type="match status" value="2"/>
</dbReference>
<evidence type="ECO:0000313" key="2">
    <source>
        <dbReference type="EMBL" id="PQJ77272.1"/>
    </source>
</evidence>
<comment type="caution">
    <text evidence="2">The sequence shown here is derived from an EMBL/GenBank/DDBJ whole genome shotgun (WGS) entry which is preliminary data.</text>
</comment>
<dbReference type="PROSITE" id="PS50933">
    <property type="entry name" value="CHRD"/>
    <property type="match status" value="1"/>
</dbReference>
<name>A0A2S7WIZ9_9FLAO</name>
<dbReference type="AlphaFoldDB" id="A0A2S7WIZ9"/>
<evidence type="ECO:0000259" key="1">
    <source>
        <dbReference type="PROSITE" id="PS50933"/>
    </source>
</evidence>
<sequence>MVSCNSNDDTESKMLVESFTVSLDNANSIPMVMGRAETGTIEMNLYDDNSLMFTLTVNNLSTTDALVAAHVHTGDVVSTGGVAITLVDGTNIAFSGNKASGTLQLTAEQTATLKGSDVYVNVHSTQSPAGLLRGQIDVTVDNAYNVMLSPANEIPAVTGRNETGTAYVRLVGTKMFYKVVVNNLDPTDAIAAGHIHSGASTVNGGVLLNLEMTNNAQLNITKSLTLSAENVTKVNTDALYVNIHSTKVASGLLRGQIR</sequence>